<comment type="caution">
    <text evidence="2">The sequence shown here is derived from an EMBL/GenBank/DDBJ whole genome shotgun (WGS) entry which is preliminary data.</text>
</comment>
<accession>A0AAD6Z4X4</accession>
<proteinExistence type="predicted"/>
<feature type="compositionally biased region" description="Acidic residues" evidence="1">
    <location>
        <begin position="370"/>
        <end position="383"/>
    </location>
</feature>
<evidence type="ECO:0000256" key="1">
    <source>
        <dbReference type="SAM" id="MobiDB-lite"/>
    </source>
</evidence>
<gene>
    <name evidence="2" type="ORF">DFH08DRAFT_824679</name>
</gene>
<dbReference type="AlphaFoldDB" id="A0AAD6Z4X4"/>
<evidence type="ECO:0000313" key="2">
    <source>
        <dbReference type="EMBL" id="KAJ7306729.1"/>
    </source>
</evidence>
<dbReference type="Proteomes" id="UP001218218">
    <property type="component" value="Unassembled WGS sequence"/>
</dbReference>
<name>A0AAD6Z4X4_9AGAR</name>
<evidence type="ECO:0000313" key="3">
    <source>
        <dbReference type="Proteomes" id="UP001218218"/>
    </source>
</evidence>
<keyword evidence="3" id="KW-1185">Reference proteome</keyword>
<reference evidence="2" key="1">
    <citation type="submission" date="2023-03" db="EMBL/GenBank/DDBJ databases">
        <title>Massive genome expansion in bonnet fungi (Mycena s.s.) driven by repeated elements and novel gene families across ecological guilds.</title>
        <authorList>
            <consortium name="Lawrence Berkeley National Laboratory"/>
            <person name="Harder C.B."/>
            <person name="Miyauchi S."/>
            <person name="Viragh M."/>
            <person name="Kuo A."/>
            <person name="Thoen E."/>
            <person name="Andreopoulos B."/>
            <person name="Lu D."/>
            <person name="Skrede I."/>
            <person name="Drula E."/>
            <person name="Henrissat B."/>
            <person name="Morin E."/>
            <person name="Kohler A."/>
            <person name="Barry K."/>
            <person name="LaButti K."/>
            <person name="Morin E."/>
            <person name="Salamov A."/>
            <person name="Lipzen A."/>
            <person name="Mereny Z."/>
            <person name="Hegedus B."/>
            <person name="Baldrian P."/>
            <person name="Stursova M."/>
            <person name="Weitz H."/>
            <person name="Taylor A."/>
            <person name="Grigoriev I.V."/>
            <person name="Nagy L.G."/>
            <person name="Martin F."/>
            <person name="Kauserud H."/>
        </authorList>
    </citation>
    <scope>NUCLEOTIDE SEQUENCE</scope>
    <source>
        <strain evidence="2">CBHHK002</strain>
    </source>
</reference>
<sequence>MLQQLGVFHVHDLCPPLLFDLWKATGELDAHLWFPEIGDMEQYLADLETLIANLLDIWGLIDPERILVKGKLPTLPHLPDDVRRFGPAILGGWWKNAEGIYIRAGSRVRAFLKSNKELQCRLGWSEKSSLECSTVKLESLVKRRHTTWISMVSADFPIAEPAPGGALWVVCKSVVAQSGDDNHSPQAGHISKIIAQERDGKPTTALILVETFIVSDLKDRHLNMPILLPAERGMALEIMLEFNAQHNCFTCDCAMESVPILQERIVTDRTKQKVKHSPESRFVLNMHALHNAHSVWEVLPRSLSSPVPYLQDRRASHTRFAEQLRITSAKRAATRAKTQETRTQNKLKKATMASAQVKQHAENVAQSGNEMDDDEGMDIAEAE</sequence>
<organism evidence="2 3">
    <name type="scientific">Mycena albidolilacea</name>
    <dbReference type="NCBI Taxonomy" id="1033008"/>
    <lineage>
        <taxon>Eukaryota</taxon>
        <taxon>Fungi</taxon>
        <taxon>Dikarya</taxon>
        <taxon>Basidiomycota</taxon>
        <taxon>Agaricomycotina</taxon>
        <taxon>Agaricomycetes</taxon>
        <taxon>Agaricomycetidae</taxon>
        <taxon>Agaricales</taxon>
        <taxon>Marasmiineae</taxon>
        <taxon>Mycenaceae</taxon>
        <taxon>Mycena</taxon>
    </lineage>
</organism>
<protein>
    <submittedName>
        <fullName evidence="2">Uncharacterized protein</fullName>
    </submittedName>
</protein>
<feature type="region of interest" description="Disordered" evidence="1">
    <location>
        <begin position="335"/>
        <end position="383"/>
    </location>
</feature>
<dbReference type="EMBL" id="JARIHO010000092">
    <property type="protein sequence ID" value="KAJ7306729.1"/>
    <property type="molecule type" value="Genomic_DNA"/>
</dbReference>